<sequence>MKLEEGDYRAPLQVDRQRPQPTRLSEPHPPSNPPSTPSPLTRAVLSLRAAEQNRLPPDCCRPRCRRFKSRPSHGVFVRLDSGQVSPPPPGPGGAAQ</sequence>
<feature type="region of interest" description="Disordered" evidence="1">
    <location>
        <begin position="70"/>
        <end position="96"/>
    </location>
</feature>
<feature type="compositionally biased region" description="Pro residues" evidence="1">
    <location>
        <begin position="27"/>
        <end position="37"/>
    </location>
</feature>
<proteinExistence type="predicted"/>
<keyword evidence="3" id="KW-1185">Reference proteome</keyword>
<comment type="caution">
    <text evidence="2">The sequence shown here is derived from an EMBL/GenBank/DDBJ whole genome shotgun (WGS) entry which is preliminary data.</text>
</comment>
<protein>
    <submittedName>
        <fullName evidence="2">Uncharacterized protein</fullName>
    </submittedName>
</protein>
<reference evidence="2 3" key="1">
    <citation type="journal article" date="2023" name="Genes (Basel)">
        <title>Chromosome-Level Genome Assembly and Circadian Gene Repertoire of the Patagonia Blennie Eleginops maclovinus-The Closest Ancestral Proxy of Antarctic Cryonotothenioids.</title>
        <authorList>
            <person name="Cheng C.C."/>
            <person name="Rivera-Colon A.G."/>
            <person name="Minhas B.F."/>
            <person name="Wilson L."/>
            <person name="Rayamajhi N."/>
            <person name="Vargas-Chacoff L."/>
            <person name="Catchen J.M."/>
        </authorList>
    </citation>
    <scope>NUCLEOTIDE SEQUENCE [LARGE SCALE GENOMIC DNA]</scope>
    <source>
        <strain evidence="2">JMC-PN-2008</strain>
    </source>
</reference>
<accession>A0AAN7XRN7</accession>
<evidence type="ECO:0000256" key="1">
    <source>
        <dbReference type="SAM" id="MobiDB-lite"/>
    </source>
</evidence>
<dbReference type="Proteomes" id="UP001346869">
    <property type="component" value="Unassembled WGS sequence"/>
</dbReference>
<gene>
    <name evidence="2" type="ORF">PBY51_019634</name>
</gene>
<dbReference type="EMBL" id="JAUZQC010000009">
    <property type="protein sequence ID" value="KAK5865354.1"/>
    <property type="molecule type" value="Genomic_DNA"/>
</dbReference>
<evidence type="ECO:0000313" key="3">
    <source>
        <dbReference type="Proteomes" id="UP001346869"/>
    </source>
</evidence>
<feature type="compositionally biased region" description="Pro residues" evidence="1">
    <location>
        <begin position="85"/>
        <end position="96"/>
    </location>
</feature>
<evidence type="ECO:0000313" key="2">
    <source>
        <dbReference type="EMBL" id="KAK5865354.1"/>
    </source>
</evidence>
<organism evidence="2 3">
    <name type="scientific">Eleginops maclovinus</name>
    <name type="common">Patagonian blennie</name>
    <name type="synonym">Eleginus maclovinus</name>
    <dbReference type="NCBI Taxonomy" id="56733"/>
    <lineage>
        <taxon>Eukaryota</taxon>
        <taxon>Metazoa</taxon>
        <taxon>Chordata</taxon>
        <taxon>Craniata</taxon>
        <taxon>Vertebrata</taxon>
        <taxon>Euteleostomi</taxon>
        <taxon>Actinopterygii</taxon>
        <taxon>Neopterygii</taxon>
        <taxon>Teleostei</taxon>
        <taxon>Neoteleostei</taxon>
        <taxon>Acanthomorphata</taxon>
        <taxon>Eupercaria</taxon>
        <taxon>Perciformes</taxon>
        <taxon>Notothenioidei</taxon>
        <taxon>Eleginopidae</taxon>
        <taxon>Eleginops</taxon>
    </lineage>
</organism>
<name>A0AAN7XRN7_ELEMC</name>
<dbReference type="AlphaFoldDB" id="A0AAN7XRN7"/>
<reference evidence="2 3" key="2">
    <citation type="journal article" date="2023" name="Mol. Biol. Evol.">
        <title>Genomics of Secondarily Temperate Adaptation in the Only Non-Antarctic Icefish.</title>
        <authorList>
            <person name="Rivera-Colon A.G."/>
            <person name="Rayamajhi N."/>
            <person name="Minhas B.F."/>
            <person name="Madrigal G."/>
            <person name="Bilyk K.T."/>
            <person name="Yoon V."/>
            <person name="Hune M."/>
            <person name="Gregory S."/>
            <person name="Cheng C.H.C."/>
            <person name="Catchen J.M."/>
        </authorList>
    </citation>
    <scope>NUCLEOTIDE SEQUENCE [LARGE SCALE GENOMIC DNA]</scope>
    <source>
        <strain evidence="2">JMC-PN-2008</strain>
    </source>
</reference>
<feature type="region of interest" description="Disordered" evidence="1">
    <location>
        <begin position="1"/>
        <end position="41"/>
    </location>
</feature>